<dbReference type="PIRSF" id="PIRSF006158">
    <property type="entry name" value="UCP006158_SH3"/>
    <property type="match status" value="1"/>
</dbReference>
<protein>
    <submittedName>
        <fullName evidence="9">TIGR04211 family SH3 domain-containing protein</fullName>
    </submittedName>
</protein>
<dbReference type="SMART" id="SM00287">
    <property type="entry name" value="SH3b"/>
    <property type="match status" value="1"/>
</dbReference>
<dbReference type="RefSeq" id="WP_248941146.1">
    <property type="nucleotide sequence ID" value="NZ_JAKIKS010000062.1"/>
</dbReference>
<sequence length="191" mass="21470">MLRLLTLVGLMLLSPSLLAANQTRYISDDVYLYLLGGPGTQYRILGSIEAGQSVTFLSETQGDYSKVTDQKGREGWVESKLLTKNESLRFKYPKLQKELEQTKAKLSQALGSNDNNVQDLSEVTSQLAKIKAILETTTTQKDKAIAKLDHMQKNERFEMWKQGGIIAGIGLIFGMVLVYLPRPTRKKKNSW</sequence>
<dbReference type="EMBL" id="JAKIKS010000062">
    <property type="protein sequence ID" value="MCL1125812.1"/>
    <property type="molecule type" value="Genomic_DNA"/>
</dbReference>
<accession>A0ABT0LDP6</accession>
<dbReference type="NCBIfam" id="TIGR04211">
    <property type="entry name" value="SH3_and_anchor"/>
    <property type="match status" value="1"/>
</dbReference>
<evidence type="ECO:0000256" key="4">
    <source>
        <dbReference type="ARBA" id="ARBA00022989"/>
    </source>
</evidence>
<dbReference type="Gene3D" id="2.30.30.40">
    <property type="entry name" value="SH3 Domains"/>
    <property type="match status" value="1"/>
</dbReference>
<feature type="chain" id="PRO_5045405328" evidence="7">
    <location>
        <begin position="20"/>
        <end position="191"/>
    </location>
</feature>
<keyword evidence="2 6" id="KW-0812">Transmembrane</keyword>
<keyword evidence="5 6" id="KW-0472">Membrane</keyword>
<name>A0ABT0LDP6_9GAMM</name>
<dbReference type="PROSITE" id="PS51781">
    <property type="entry name" value="SH3B"/>
    <property type="match status" value="1"/>
</dbReference>
<keyword evidence="10" id="KW-1185">Reference proteome</keyword>
<evidence type="ECO:0000313" key="9">
    <source>
        <dbReference type="EMBL" id="MCL1125812.1"/>
    </source>
</evidence>
<gene>
    <name evidence="9" type="ORF">L2764_15365</name>
</gene>
<evidence type="ECO:0000313" key="10">
    <source>
        <dbReference type="Proteomes" id="UP001203423"/>
    </source>
</evidence>
<dbReference type="Proteomes" id="UP001203423">
    <property type="component" value="Unassembled WGS sequence"/>
</dbReference>
<evidence type="ECO:0000256" key="3">
    <source>
        <dbReference type="ARBA" id="ARBA00022729"/>
    </source>
</evidence>
<reference evidence="9 10" key="1">
    <citation type="submission" date="2022-01" db="EMBL/GenBank/DDBJ databases">
        <title>Whole genome-based taxonomy of the Shewanellaceae.</title>
        <authorList>
            <person name="Martin-Rodriguez A.J."/>
        </authorList>
    </citation>
    <scope>NUCLEOTIDE SEQUENCE [LARGE SCALE GENOMIC DNA]</scope>
    <source>
        <strain evidence="9 10">DSM 17177</strain>
    </source>
</reference>
<keyword evidence="3 7" id="KW-0732">Signal</keyword>
<dbReference type="InterPro" id="IPR003646">
    <property type="entry name" value="SH3-like_bac-type"/>
</dbReference>
<dbReference type="InterPro" id="IPR016476">
    <property type="entry name" value="SH3_dom_pro"/>
</dbReference>
<organism evidence="9 10">
    <name type="scientific">Shewanella surugensis</name>
    <dbReference type="NCBI Taxonomy" id="212020"/>
    <lineage>
        <taxon>Bacteria</taxon>
        <taxon>Pseudomonadati</taxon>
        <taxon>Pseudomonadota</taxon>
        <taxon>Gammaproteobacteria</taxon>
        <taxon>Alteromonadales</taxon>
        <taxon>Shewanellaceae</taxon>
        <taxon>Shewanella</taxon>
    </lineage>
</organism>
<proteinExistence type="predicted"/>
<feature type="signal peptide" evidence="7">
    <location>
        <begin position="1"/>
        <end position="19"/>
    </location>
</feature>
<feature type="domain" description="SH3b" evidence="8">
    <location>
        <begin position="21"/>
        <end position="86"/>
    </location>
</feature>
<evidence type="ECO:0000256" key="6">
    <source>
        <dbReference type="SAM" id="Phobius"/>
    </source>
</evidence>
<dbReference type="Pfam" id="PF08239">
    <property type="entry name" value="SH3_3"/>
    <property type="match status" value="1"/>
</dbReference>
<evidence type="ECO:0000256" key="1">
    <source>
        <dbReference type="ARBA" id="ARBA00004167"/>
    </source>
</evidence>
<comment type="subcellular location">
    <subcellularLocation>
        <location evidence="1">Membrane</location>
        <topology evidence="1">Single-pass membrane protein</topology>
    </subcellularLocation>
</comment>
<evidence type="ECO:0000256" key="2">
    <source>
        <dbReference type="ARBA" id="ARBA00022692"/>
    </source>
</evidence>
<comment type="caution">
    <text evidence="9">The sequence shown here is derived from an EMBL/GenBank/DDBJ whole genome shotgun (WGS) entry which is preliminary data.</text>
</comment>
<evidence type="ECO:0000256" key="5">
    <source>
        <dbReference type="ARBA" id="ARBA00023136"/>
    </source>
</evidence>
<evidence type="ECO:0000259" key="8">
    <source>
        <dbReference type="PROSITE" id="PS51781"/>
    </source>
</evidence>
<feature type="transmembrane region" description="Helical" evidence="6">
    <location>
        <begin position="159"/>
        <end position="180"/>
    </location>
</feature>
<keyword evidence="4 6" id="KW-1133">Transmembrane helix</keyword>
<evidence type="ECO:0000256" key="7">
    <source>
        <dbReference type="SAM" id="SignalP"/>
    </source>
</evidence>